<keyword evidence="2 4" id="KW-0449">Lipoprotein</keyword>
<dbReference type="PANTHER" id="PTHR30203">
    <property type="entry name" value="OUTER MEMBRANE CATION EFFLUX PROTEIN"/>
    <property type="match status" value="1"/>
</dbReference>
<reference evidence="4" key="1">
    <citation type="submission" date="2019-02" db="EMBL/GenBank/DDBJ databases">
        <authorList>
            <person name="Gruber-Vodicka R. H."/>
            <person name="Seah K. B. B."/>
        </authorList>
    </citation>
    <scope>NUCLEOTIDE SEQUENCE</scope>
    <source>
        <strain evidence="4">BECK_BY2</strain>
        <strain evidence="3">BECK_BY3</strain>
    </source>
</reference>
<name>A0A451AP57_9GAMM</name>
<accession>A0A451AP57</accession>
<dbReference type="PANTHER" id="PTHR30203:SF33">
    <property type="entry name" value="BLR4455 PROTEIN"/>
    <property type="match status" value="1"/>
</dbReference>
<organism evidence="4">
    <name type="scientific">Candidatus Kentrum sp. TUN</name>
    <dbReference type="NCBI Taxonomy" id="2126343"/>
    <lineage>
        <taxon>Bacteria</taxon>
        <taxon>Pseudomonadati</taxon>
        <taxon>Pseudomonadota</taxon>
        <taxon>Gammaproteobacteria</taxon>
        <taxon>Candidatus Kentrum</taxon>
    </lineage>
</organism>
<dbReference type="InterPro" id="IPR010131">
    <property type="entry name" value="MdtP/NodT-like"/>
</dbReference>
<dbReference type="AlphaFoldDB" id="A0A451AP57"/>
<keyword evidence="2" id="KW-0472">Membrane</keyword>
<keyword evidence="2" id="KW-0564">Palmitate</keyword>
<evidence type="ECO:0000256" key="1">
    <source>
        <dbReference type="ARBA" id="ARBA00007613"/>
    </source>
</evidence>
<dbReference type="GO" id="GO:0015562">
    <property type="term" value="F:efflux transmembrane transporter activity"/>
    <property type="evidence" value="ECO:0007669"/>
    <property type="project" value="InterPro"/>
</dbReference>
<comment type="similarity">
    <text evidence="1 2">Belongs to the outer membrane factor (OMF) (TC 1.B.17) family.</text>
</comment>
<comment type="subcellular location">
    <subcellularLocation>
        <location evidence="2">Cell outer membrane</location>
        <topology evidence="2">Lipid-anchor</topology>
    </subcellularLocation>
</comment>
<protein>
    <submittedName>
        <fullName evidence="4">Efflux transporter, outer membrane factor (OMF) lipoprotein, NodT family</fullName>
    </submittedName>
</protein>
<dbReference type="Gene3D" id="2.20.200.10">
    <property type="entry name" value="Outer membrane efflux proteins (OEP)"/>
    <property type="match status" value="1"/>
</dbReference>
<proteinExistence type="inferred from homology"/>
<dbReference type="EMBL" id="CAADFV010000163">
    <property type="protein sequence ID" value="VFK67844.1"/>
    <property type="molecule type" value="Genomic_DNA"/>
</dbReference>
<dbReference type="EMBL" id="CAADFY010000168">
    <property type="protein sequence ID" value="VFK59248.1"/>
    <property type="molecule type" value="Genomic_DNA"/>
</dbReference>
<evidence type="ECO:0000313" key="3">
    <source>
        <dbReference type="EMBL" id="VFK59248.1"/>
    </source>
</evidence>
<dbReference type="GO" id="GO:0009279">
    <property type="term" value="C:cell outer membrane"/>
    <property type="evidence" value="ECO:0007669"/>
    <property type="project" value="UniProtKB-SubCell"/>
</dbReference>
<dbReference type="PROSITE" id="PS51257">
    <property type="entry name" value="PROKAR_LIPOPROTEIN"/>
    <property type="match status" value="1"/>
</dbReference>
<dbReference type="NCBIfam" id="TIGR01845">
    <property type="entry name" value="outer_NodT"/>
    <property type="match status" value="1"/>
</dbReference>
<keyword evidence="2" id="KW-0812">Transmembrane</keyword>
<dbReference type="Gene3D" id="1.20.1600.10">
    <property type="entry name" value="Outer membrane efflux proteins (OEP)"/>
    <property type="match status" value="1"/>
</dbReference>
<keyword evidence="2" id="KW-1134">Transmembrane beta strand</keyword>
<sequence>MWFPRYLIVVPCLGALIGCTDSIQKEAEVPHLQVALPENWTAPGRAAATQSDSETIAGASRDLSGSIGSWLGDFDDPTLHALVEEAVGKNFDLKVALARLKAARARAEREVAEKLPDVTTDFSASRSKSGTSGTISNNFDLGMNVSWEFDLWKRLDNAAKAAVVEAKAEQADHQMARLALAANVTNAWFDAIESDQQLHLAEKTVVNFENSLRTIEQRYRLGIGLALDVHLARANAATARSQREIRARKKDTAVRSLEILLGRYPAAALSVQRNLPRLRRKVPIDLPSDLLNRRPDIIAANARLLAKGHHLAIARANRLPSVRLTAGGRTASTELRDLLSLDSLAWSLIGNLTHPLWDGGQLSAEVDIAVADQQQAGAKYAAVVLGAFREVESALTAEVLLANQEAALKIATQEAKTAAILALDQYRQGLSDIVTLLSTQRRESNAKSSLLSITKQRLNARVDLYLALGGGF</sequence>
<dbReference type="Pfam" id="PF02321">
    <property type="entry name" value="OEP"/>
    <property type="match status" value="2"/>
</dbReference>
<dbReference type="InterPro" id="IPR003423">
    <property type="entry name" value="OMP_efflux"/>
</dbReference>
<gene>
    <name evidence="4" type="ORF">BECKTUN1418E_GA0071001_11633</name>
    <name evidence="3" type="ORF">BECKTUN1418F_GA0071002_11683</name>
</gene>
<evidence type="ECO:0000256" key="2">
    <source>
        <dbReference type="RuleBase" id="RU362097"/>
    </source>
</evidence>
<evidence type="ECO:0000313" key="4">
    <source>
        <dbReference type="EMBL" id="VFK67844.1"/>
    </source>
</evidence>
<dbReference type="SUPFAM" id="SSF56954">
    <property type="entry name" value="Outer membrane efflux proteins (OEP)"/>
    <property type="match status" value="1"/>
</dbReference>